<sequence>MKAISISTLRKDMKEYFDYVSKSMDVIIVPRNTEEEAVVIMSIKEYNALKETEYLLSTDANRNRLQESIEQSKSGKTVAFEID</sequence>
<dbReference type="InterPro" id="IPR006442">
    <property type="entry name" value="Antitoxin_Phd/YefM"/>
</dbReference>
<keyword evidence="4" id="KW-1185">Reference proteome</keyword>
<reference evidence="3" key="1">
    <citation type="submission" date="2022-08" db="EMBL/GenBank/DDBJ databases">
        <authorList>
            <person name="Zhang D."/>
        </authorList>
    </citation>
    <scope>NUCLEOTIDE SEQUENCE</scope>
    <source>
        <strain evidence="3">XJ19-11</strain>
    </source>
</reference>
<proteinExistence type="inferred from homology"/>
<evidence type="ECO:0000256" key="1">
    <source>
        <dbReference type="ARBA" id="ARBA00009981"/>
    </source>
</evidence>
<comment type="function">
    <text evidence="2">Antitoxin component of a type II toxin-antitoxin (TA) system.</text>
</comment>
<dbReference type="Gene3D" id="6.10.250.330">
    <property type="match status" value="1"/>
</dbReference>
<evidence type="ECO:0000313" key="4">
    <source>
        <dbReference type="Proteomes" id="UP001142175"/>
    </source>
</evidence>
<dbReference type="Proteomes" id="UP001142175">
    <property type="component" value="Unassembled WGS sequence"/>
</dbReference>
<comment type="caution">
    <text evidence="3">The sequence shown here is derived from an EMBL/GenBank/DDBJ whole genome shotgun (WGS) entry which is preliminary data.</text>
</comment>
<accession>A0A9X2PBD0</accession>
<evidence type="ECO:0000256" key="2">
    <source>
        <dbReference type="RuleBase" id="RU362080"/>
    </source>
</evidence>
<gene>
    <name evidence="3" type="ORF">NU887_18000</name>
</gene>
<name>A0A9X2PBD0_9BACT</name>
<comment type="similarity">
    <text evidence="1 2">Belongs to the phD/YefM antitoxin family.</text>
</comment>
<dbReference type="InterPro" id="IPR036165">
    <property type="entry name" value="YefM-like_sf"/>
</dbReference>
<dbReference type="Pfam" id="PF02604">
    <property type="entry name" value="PhdYeFM_antitox"/>
    <property type="match status" value="1"/>
</dbReference>
<dbReference type="NCBIfam" id="TIGR01552">
    <property type="entry name" value="phd_fam"/>
    <property type="match status" value="1"/>
</dbReference>
<dbReference type="Gene3D" id="3.40.1620.10">
    <property type="entry name" value="YefM-like domain"/>
    <property type="match status" value="1"/>
</dbReference>
<dbReference type="SUPFAM" id="SSF143120">
    <property type="entry name" value="YefM-like"/>
    <property type="match status" value="1"/>
</dbReference>
<dbReference type="AlphaFoldDB" id="A0A9X2PBD0"/>
<evidence type="ECO:0000313" key="3">
    <source>
        <dbReference type="EMBL" id="MCR9016932.1"/>
    </source>
</evidence>
<dbReference type="RefSeq" id="WP_258424777.1">
    <property type="nucleotide sequence ID" value="NZ_JANSUY010000021.1"/>
</dbReference>
<dbReference type="EMBL" id="JANSUY010000021">
    <property type="protein sequence ID" value="MCR9016932.1"/>
    <property type="molecule type" value="Genomic_DNA"/>
</dbReference>
<protein>
    <recommendedName>
        <fullName evidence="2">Antitoxin</fullName>
    </recommendedName>
</protein>
<organism evidence="3 4">
    <name type="scientific">Aquiflexum gelatinilyticum</name>
    <dbReference type="NCBI Taxonomy" id="2961943"/>
    <lineage>
        <taxon>Bacteria</taxon>
        <taxon>Pseudomonadati</taxon>
        <taxon>Bacteroidota</taxon>
        <taxon>Cytophagia</taxon>
        <taxon>Cytophagales</taxon>
        <taxon>Cyclobacteriaceae</taxon>
        <taxon>Aquiflexum</taxon>
    </lineage>
</organism>